<proteinExistence type="predicted"/>
<dbReference type="NCBIfam" id="TIGR02595">
    <property type="entry name" value="PEP_CTERM"/>
    <property type="match status" value="1"/>
</dbReference>
<dbReference type="EMBL" id="WNKW01000001">
    <property type="protein sequence ID" value="MTW31729.1"/>
    <property type="molecule type" value="Genomic_DNA"/>
</dbReference>
<evidence type="ECO:0000313" key="4">
    <source>
        <dbReference type="Proteomes" id="UP000735592"/>
    </source>
</evidence>
<dbReference type="Proteomes" id="UP000735592">
    <property type="component" value="Unassembled WGS sequence"/>
</dbReference>
<dbReference type="Pfam" id="PF07589">
    <property type="entry name" value="PEP-CTERM"/>
    <property type="match status" value="1"/>
</dbReference>
<organism evidence="3 4">
    <name type="scientific">Pseudoduganella danionis</name>
    <dbReference type="NCBI Taxonomy" id="1890295"/>
    <lineage>
        <taxon>Bacteria</taxon>
        <taxon>Pseudomonadati</taxon>
        <taxon>Pseudomonadota</taxon>
        <taxon>Betaproteobacteria</taxon>
        <taxon>Burkholderiales</taxon>
        <taxon>Oxalobacteraceae</taxon>
        <taxon>Telluria group</taxon>
        <taxon>Pseudoduganella</taxon>
    </lineage>
</organism>
<sequence>MKKTLPWLAAWAFTALGAQHVHAATTTYSFSSAGASGKTGPIQAQIDAAYANSALAGKVVALSTGIQQWIVPTSGLYTITASGASGGYTANALGGRGASLTVQQQLLAGHTIQILVGEEGGRASVNSGSASAGGGGGGTFIYDATDSKLILVAGGGGGAAQGSGFSTLNGGDASLANVTSGANGISSPYSWGAAGVGGANGNGGLRPSYGGAGGGGFIANGQGGNAYAGGGGTSFLNGGQGGANLTWYGALTLNVAGGFGGGAGAGMHSNFEANAGGGGGYSGGGGGGTRVGAGGGGGNYYTGDFLNFAYNTGNGSAIFTSAVPEPETYAMMLAGLSLMAGVARRRKQK</sequence>
<keyword evidence="1" id="KW-0732">Signal</keyword>
<protein>
    <submittedName>
        <fullName evidence="3">PEP-CTERM sorting domain-containing protein</fullName>
    </submittedName>
</protein>
<feature type="domain" description="Ice-binding protein C-terminal" evidence="2">
    <location>
        <begin position="322"/>
        <end position="347"/>
    </location>
</feature>
<dbReference type="InterPro" id="IPR013424">
    <property type="entry name" value="Ice-binding_C"/>
</dbReference>
<gene>
    <name evidence="3" type="ORF">GM655_02695</name>
</gene>
<feature type="signal peptide" evidence="1">
    <location>
        <begin position="1"/>
        <end position="23"/>
    </location>
</feature>
<evidence type="ECO:0000256" key="1">
    <source>
        <dbReference type="SAM" id="SignalP"/>
    </source>
</evidence>
<evidence type="ECO:0000313" key="3">
    <source>
        <dbReference type="EMBL" id="MTW31729.1"/>
    </source>
</evidence>
<comment type="caution">
    <text evidence="3">The sequence shown here is derived from an EMBL/GenBank/DDBJ whole genome shotgun (WGS) entry which is preliminary data.</text>
</comment>
<feature type="chain" id="PRO_5046206508" evidence="1">
    <location>
        <begin position="24"/>
        <end position="349"/>
    </location>
</feature>
<accession>A0ABW9SJL1</accession>
<keyword evidence="4" id="KW-1185">Reference proteome</keyword>
<dbReference type="RefSeq" id="WP_155434089.1">
    <property type="nucleotide sequence ID" value="NZ_JBHLXK010000001.1"/>
</dbReference>
<evidence type="ECO:0000259" key="2">
    <source>
        <dbReference type="Pfam" id="PF07589"/>
    </source>
</evidence>
<name>A0ABW9SJL1_9BURK</name>
<reference evidence="3 4" key="1">
    <citation type="submission" date="2019-11" db="EMBL/GenBank/DDBJ databases">
        <title>Type strains purchased from KCTC, JCM and DSMZ.</title>
        <authorList>
            <person name="Lu H."/>
        </authorList>
    </citation>
    <scope>NUCLEOTIDE SEQUENCE [LARGE SCALE GENOMIC DNA]</scope>
    <source>
        <strain evidence="3 4">DSM 103461</strain>
    </source>
</reference>